<evidence type="ECO:0000313" key="2">
    <source>
        <dbReference type="EMBL" id="KAK8022425.1"/>
    </source>
</evidence>
<keyword evidence="3" id="KW-1185">Reference proteome</keyword>
<feature type="region of interest" description="Disordered" evidence="1">
    <location>
        <begin position="1"/>
        <end position="111"/>
    </location>
</feature>
<comment type="caution">
    <text evidence="2">The sequence shown here is derived from an EMBL/GenBank/DDBJ whole genome shotgun (WGS) entry which is preliminary data.</text>
</comment>
<reference evidence="2 3" key="1">
    <citation type="submission" date="2023-01" db="EMBL/GenBank/DDBJ databases">
        <title>Analysis of 21 Apiospora genomes using comparative genomics revels a genus with tremendous synthesis potential of carbohydrate active enzymes and secondary metabolites.</title>
        <authorList>
            <person name="Sorensen T."/>
        </authorList>
    </citation>
    <scope>NUCLEOTIDE SEQUENCE [LARGE SCALE GENOMIC DNA]</scope>
    <source>
        <strain evidence="2 3">CBS 33761</strain>
    </source>
</reference>
<organism evidence="2 3">
    <name type="scientific">Apiospora rasikravindrae</name>
    <dbReference type="NCBI Taxonomy" id="990691"/>
    <lineage>
        <taxon>Eukaryota</taxon>
        <taxon>Fungi</taxon>
        <taxon>Dikarya</taxon>
        <taxon>Ascomycota</taxon>
        <taxon>Pezizomycotina</taxon>
        <taxon>Sordariomycetes</taxon>
        <taxon>Xylariomycetidae</taxon>
        <taxon>Amphisphaeriales</taxon>
        <taxon>Apiosporaceae</taxon>
        <taxon>Apiospora</taxon>
    </lineage>
</organism>
<feature type="compositionally biased region" description="Polar residues" evidence="1">
    <location>
        <begin position="1"/>
        <end position="11"/>
    </location>
</feature>
<evidence type="ECO:0000256" key="1">
    <source>
        <dbReference type="SAM" id="MobiDB-lite"/>
    </source>
</evidence>
<dbReference type="EMBL" id="JAQQWK010000012">
    <property type="protein sequence ID" value="KAK8022425.1"/>
    <property type="molecule type" value="Genomic_DNA"/>
</dbReference>
<dbReference type="Proteomes" id="UP001444661">
    <property type="component" value="Unassembled WGS sequence"/>
</dbReference>
<protein>
    <submittedName>
        <fullName evidence="2">Uncharacterized protein</fullName>
    </submittedName>
</protein>
<accession>A0ABR1RWY2</accession>
<sequence length="151" mass="15634">MPSELQQSGANLDQPWKKWYPDLKKAGGLGSEGTPGIPTANSELAQPKQHRGGVDHMMIRAPGQQQSPVGGRNHTSSQLRGQSSGGQGGQVGQGGQGGSGGGSGGKGNHGTVALERKLVDLEAPKKKPTIKVCALLQRSIRLSKANFGVSY</sequence>
<feature type="compositionally biased region" description="Basic and acidic residues" evidence="1">
    <location>
        <begin position="15"/>
        <end position="25"/>
    </location>
</feature>
<name>A0ABR1RWY2_9PEZI</name>
<evidence type="ECO:0000313" key="3">
    <source>
        <dbReference type="Proteomes" id="UP001444661"/>
    </source>
</evidence>
<proteinExistence type="predicted"/>
<feature type="compositionally biased region" description="Gly residues" evidence="1">
    <location>
        <begin position="83"/>
        <end position="108"/>
    </location>
</feature>
<gene>
    <name evidence="2" type="ORF">PG993_013192</name>
</gene>